<dbReference type="InterPro" id="IPR011250">
    <property type="entry name" value="OMP/PagP_B-barrel"/>
</dbReference>
<dbReference type="InterPro" id="IPR018759">
    <property type="entry name" value="BBP2_2"/>
</dbReference>
<dbReference type="Pfam" id="PF10082">
    <property type="entry name" value="BBP2_2"/>
    <property type="match status" value="1"/>
</dbReference>
<sequence>MKAPCSRSRRPDRRQGKASLTIRWKDRRRFGRCVAGRFWLAESILPLWWRQTAGLAGATALCALCLAVPALAQAEGDGSGTDNERLLPNDYPADPVLANSDWLREPYDPFFDVDWSVALRGSYAKSTSGERFDILVVPAVGLEHIGSRSAVNFDASAEIVRPSGDGKVDVGALRLGLQTGYDLDSVTRLTANGNLSLTRATPGTPGLADNIAIAPQTTSGGFDAGITRQFGKFNVGATGAAQRNIYGETTLTTGAVIDNSDQNYWALDSALRVGFQATPIFEVFGRAGLGRDIFDRPSAALLAYPNATDITLEGGVTGRWNDILEVTASTGVGLRRFDAAGLDEVVTQLYGAQVSFTPDPTWRMTADFGTTVAPPGPNAGGTARVDYAANAEVAYTVNSWLALRALADWNSARFAGSANTETGYGLGAGADYKVNAHTAVSADYGYDHSESSTNGVQDAHRVTVGITLTR</sequence>
<protein>
    <submittedName>
        <fullName evidence="1">Outer membrane beta-barrel protein</fullName>
    </submittedName>
</protein>
<dbReference type="Proteomes" id="UP000315364">
    <property type="component" value="Chromosome"/>
</dbReference>
<evidence type="ECO:0000313" key="2">
    <source>
        <dbReference type="Proteomes" id="UP000315364"/>
    </source>
</evidence>
<keyword evidence="2" id="KW-1185">Reference proteome</keyword>
<dbReference type="EMBL" id="CP042304">
    <property type="protein sequence ID" value="QDZ11547.1"/>
    <property type="molecule type" value="Genomic_DNA"/>
</dbReference>
<dbReference type="AlphaFoldDB" id="A0A5B8LTF3"/>
<proteinExistence type="predicted"/>
<accession>A0A5B8LTF3</accession>
<dbReference type="KEGG" id="dea:FPZ08_12710"/>
<gene>
    <name evidence="1" type="ORF">FPZ08_12710</name>
</gene>
<organism evidence="1 2">
    <name type="scientific">Devosia ginsengisoli</name>
    <dbReference type="NCBI Taxonomy" id="400770"/>
    <lineage>
        <taxon>Bacteria</taxon>
        <taxon>Pseudomonadati</taxon>
        <taxon>Pseudomonadota</taxon>
        <taxon>Alphaproteobacteria</taxon>
        <taxon>Hyphomicrobiales</taxon>
        <taxon>Devosiaceae</taxon>
        <taxon>Devosia</taxon>
    </lineage>
</organism>
<dbReference type="SUPFAM" id="SSF56925">
    <property type="entry name" value="OMPA-like"/>
    <property type="match status" value="1"/>
</dbReference>
<name>A0A5B8LTF3_9HYPH</name>
<reference evidence="1 2" key="1">
    <citation type="submission" date="2019-07" db="EMBL/GenBank/DDBJ databases">
        <title>Full genome sequence of Devosia sp. Gsoil 520.</title>
        <authorList>
            <person name="Im W.-T."/>
        </authorList>
    </citation>
    <scope>NUCLEOTIDE SEQUENCE [LARGE SCALE GENOMIC DNA]</scope>
    <source>
        <strain evidence="1 2">Gsoil 520</strain>
    </source>
</reference>
<dbReference type="OrthoDB" id="7938047at2"/>
<evidence type="ECO:0000313" key="1">
    <source>
        <dbReference type="EMBL" id="QDZ11547.1"/>
    </source>
</evidence>